<comment type="caution">
    <text evidence="1">The sequence shown here is derived from an EMBL/GenBank/DDBJ whole genome shotgun (WGS) entry which is preliminary data.</text>
</comment>
<reference evidence="1 2" key="1">
    <citation type="journal article" date="2022" name="bioRxiv">
        <title>An ancient truncated duplication of the anti-Mullerian hormone receptor type 2 gene is a potential conserved master sex determinant in the Pangasiidae catfish family.</title>
        <authorList>
            <person name="Wen M."/>
            <person name="Pan Q."/>
            <person name="Jouanno E."/>
            <person name="Montfort J."/>
            <person name="Zahm M."/>
            <person name="Cabau C."/>
            <person name="Klopp C."/>
            <person name="Iampietro C."/>
            <person name="Roques C."/>
            <person name="Bouchez O."/>
            <person name="Castinel A."/>
            <person name="Donnadieu C."/>
            <person name="Parrinello H."/>
            <person name="Poncet C."/>
            <person name="Belmonte E."/>
            <person name="Gautier V."/>
            <person name="Avarre J.-C."/>
            <person name="Dugue R."/>
            <person name="Gustiano R."/>
            <person name="Ha T.T.T."/>
            <person name="Campet M."/>
            <person name="Sriphairoj K."/>
            <person name="Ribolli J."/>
            <person name="de Almeida F.L."/>
            <person name="Desvignes T."/>
            <person name="Postlethwait J.H."/>
            <person name="Bucao C.F."/>
            <person name="Robinson-Rechavi M."/>
            <person name="Bobe J."/>
            <person name="Herpin A."/>
            <person name="Guiguen Y."/>
        </authorList>
    </citation>
    <scope>NUCLEOTIDE SEQUENCE [LARGE SCALE GENOMIC DNA]</scope>
    <source>
        <strain evidence="1">YG-Dec2019</strain>
    </source>
</reference>
<keyword evidence="2" id="KW-1185">Reference proteome</keyword>
<gene>
    <name evidence="1" type="ORF">PGIGA_G00225070</name>
</gene>
<evidence type="ECO:0000313" key="2">
    <source>
        <dbReference type="Proteomes" id="UP000829447"/>
    </source>
</evidence>
<accession>A0ACC5WJB5</accession>
<name>A0ACC5WJB5_PANGG</name>
<protein>
    <submittedName>
        <fullName evidence="1">Uncharacterized protein</fullName>
    </submittedName>
</protein>
<dbReference type="Proteomes" id="UP000829447">
    <property type="component" value="Linkage Group LG6"/>
</dbReference>
<sequence>MFTWSCGEEDLQAQASTHTHTRRTQALNITTEKLLHRADTLLTTPRIKAGCISSVKRPYQHVSMCSWKRLETFVLEL</sequence>
<proteinExistence type="predicted"/>
<dbReference type="EMBL" id="CM040459">
    <property type="protein sequence ID" value="MCI4379194.1"/>
    <property type="molecule type" value="Genomic_DNA"/>
</dbReference>
<evidence type="ECO:0000313" key="1">
    <source>
        <dbReference type="EMBL" id="MCI4379194.1"/>
    </source>
</evidence>
<organism evidence="1 2">
    <name type="scientific">Pangasianodon gigas</name>
    <name type="common">Mekong giant catfish</name>
    <name type="synonym">Pangasius gigas</name>
    <dbReference type="NCBI Taxonomy" id="30993"/>
    <lineage>
        <taxon>Eukaryota</taxon>
        <taxon>Metazoa</taxon>
        <taxon>Chordata</taxon>
        <taxon>Craniata</taxon>
        <taxon>Vertebrata</taxon>
        <taxon>Euteleostomi</taxon>
        <taxon>Actinopterygii</taxon>
        <taxon>Neopterygii</taxon>
        <taxon>Teleostei</taxon>
        <taxon>Ostariophysi</taxon>
        <taxon>Siluriformes</taxon>
        <taxon>Pangasiidae</taxon>
        <taxon>Pangasianodon</taxon>
    </lineage>
</organism>